<organism evidence="6 7">
    <name type="scientific">Lophium mytilinum</name>
    <dbReference type="NCBI Taxonomy" id="390894"/>
    <lineage>
        <taxon>Eukaryota</taxon>
        <taxon>Fungi</taxon>
        <taxon>Dikarya</taxon>
        <taxon>Ascomycota</taxon>
        <taxon>Pezizomycotina</taxon>
        <taxon>Dothideomycetes</taxon>
        <taxon>Pleosporomycetidae</taxon>
        <taxon>Mytilinidiales</taxon>
        <taxon>Mytilinidiaceae</taxon>
        <taxon>Lophium</taxon>
    </lineage>
</organism>
<dbReference type="InterPro" id="IPR031359">
    <property type="entry name" value="NACHT_N"/>
</dbReference>
<evidence type="ECO:0000256" key="2">
    <source>
        <dbReference type="ARBA" id="ARBA00022737"/>
    </source>
</evidence>
<feature type="region of interest" description="Disordered" evidence="4">
    <location>
        <begin position="59"/>
        <end position="127"/>
    </location>
</feature>
<feature type="region of interest" description="Disordered" evidence="4">
    <location>
        <begin position="1309"/>
        <end position="1368"/>
    </location>
</feature>
<dbReference type="InterPro" id="IPR056884">
    <property type="entry name" value="NPHP3-like_N"/>
</dbReference>
<feature type="compositionally biased region" description="Basic and acidic residues" evidence="4">
    <location>
        <begin position="1337"/>
        <end position="1367"/>
    </location>
</feature>
<sequence length="1917" mass="211733">MPAQKTATLRTLTIAEAQGSDHGHCSVGALYSRLVPVFASVQLRLLKVRLLKETLAKNRESGRLSSEQSQAAAPASPSSPTATANHDASSTPGTASPNINESENCSTTGGWDKIVSDHSGQTTPSVLLPVASPTINERQEATKGSQTSEQPGVQIDAITQDSLKVDPIPILTPYRTPEKDVAWLWNAAYDQLMTENPKTLHQYELVVSTYIATGRRPNLNPRRFSMRPELVSTAPVDHRARKTLMDNCLDALLREAVPIADGSTTSNDDERSIGDESTTGGDTMDRGPYRSTDEAGEVGRVEESNARSLKDKLREMVHETQHASLAWVATYLAMNVWLHPSFLPDAAHLGAIPIFAKMQWYIGLSKLLSQDTHREAEEYLNGNGNQLNMNSLVGMVVQLYRSILWYQISIVCCHRGSVERPHRPAEPLVDAVEFEKYERNVRMKEDELASFDGRKLQEGLKGFNNHRKPEQEDVATGETIATLRALLEKLKVVEQPIINLKTIDQSASNLLYNWASSTQEYESFLAWGTNPNERVLWLHGGPGAGKTMLLQMAVQELREDEDSSSLGKQKKVAYFFCDSSRPRQATALSAVKSLIYHILKSQPSLSKHLEYKFEMTDEENFDDKNDFYAMSTVLYALLMDESFQQTYFIIDAIEELVPDKDIDSVNHHVAKNGEEPSAQRDERGLGDLFSLIRTTTELSDKVQWLVSLDSDRCSARLARAKENTQLQLTIRPDLKPIREATHSYAVSKINEIANQRGYNSILREKMIQKTGENLGNFLWLNMALDIIKASPTPWNAPTIMEELKVKAPDIDTMYLNRFKEMEGFTEIDKDYCMRALSAVAVAYRPLLETELEDILSLPSEVNLSLLVEGILSPFLGSYDDKGSNGRRISFVHLSAKDFIRKKLRVQGLGTEHSKMAIRCLDILQQAVKASGPALPLDYAAIFWIRHLSEVNSEDGGEAIAKAEDFLNKYSVEWLDVLDSLNLLSQTSAMLAELDFALKMQNADIVYTQDFRLMIRDFSTLLKVHRTSTTKDKNYKNILAGPNNSLLFWPSRTSLKQKLLKKHFSWLDAAPSIDPSGTASDACLHSMNHDDYVRGCTFSLDGRIVASASDDRRVRLWDVKTGKLQHVLEGFNDYVYSVVISKSGPNERALLAAFESSVIRVWELYTGKLVGTLADFVDATKDIEPVDKADDGEDEDGNKNDCEDVGTPQEKEGQDGREDKESDTSESVNDDMGQQTNVESISITQDGKWLAAATGRHVTVWDIPEFNHTPWKDEESTDNLRRVIFSKEGSLLASSAGSQITIWNATTGKVKRRLPESRPRSSDGASEDPMGTPGYDASSDRTQEAETSRENASEERAQETMISEDRVSEGGLYVEAEAEAPELSAGHKGDIDGLAFSPDSKFLASGSDDGTARIWDVDKGRTMAVLLYHKTHVNSVSFSSDGVYLATGSSDKTIGIWKRPGSGGWGCGLTLRQPDQVLKGHSSMVFSVAFAYEGRFLASCTSDDLRIWDTDANAAREVASETAKPQLSYHRRLSSPASTGAGHAQDVSCVAISQNGEMIASASSDGVICLWDGIKGVRLCTMDEKHNGIVKALVFSQDGERLVSASSDCSAIVWEVGVGKAGLVHRLEGHKDWIRAAAMSPDRSLVATGSDDTTVRVWNISAGEGETATKEEEREGSVPCKVLGGHDGWVYSVAFSPNGLNLASGGDDGHVMTWDLGGQEYEHAPGKCLGNNFGPGRIRGLVFLAGSERLLTVDNYGEIAVWNPHDPEQERCILKVENESDQQDFTSLQILGSHPDVLLNEFGAWPFELDVAALRGEASSSLQCPGREMPPPWSPVRIIGSRIIWSKSKEIYLPAEFQPAFSSSYRVCRVQGHSAVVGCDSGQVLLFRFSETETPKEAHNGENEHSGDINNSKSQREK</sequence>
<keyword evidence="1 3" id="KW-0853">WD repeat</keyword>
<dbReference type="PANTHER" id="PTHR19848:SF8">
    <property type="entry name" value="F-BOX AND WD REPEAT DOMAIN CONTAINING 7"/>
    <property type="match status" value="1"/>
</dbReference>
<feature type="region of interest" description="Disordered" evidence="4">
    <location>
        <begin position="1893"/>
        <end position="1917"/>
    </location>
</feature>
<dbReference type="InterPro" id="IPR007111">
    <property type="entry name" value="NACHT_NTPase"/>
</dbReference>
<dbReference type="InterPro" id="IPR020472">
    <property type="entry name" value="WD40_PAC1"/>
</dbReference>
<feature type="region of interest" description="Disordered" evidence="4">
    <location>
        <begin position="1184"/>
        <end position="1235"/>
    </location>
</feature>
<feature type="repeat" description="WD" evidence="3">
    <location>
        <begin position="1477"/>
        <end position="1517"/>
    </location>
</feature>
<feature type="repeat" description="WD" evidence="3">
    <location>
        <begin position="1626"/>
        <end position="1667"/>
    </location>
</feature>
<dbReference type="Gene3D" id="3.40.50.300">
    <property type="entry name" value="P-loop containing nucleotide triphosphate hydrolases"/>
    <property type="match status" value="1"/>
</dbReference>
<dbReference type="InterPro" id="IPR015943">
    <property type="entry name" value="WD40/YVTN_repeat-like_dom_sf"/>
</dbReference>
<dbReference type="PANTHER" id="PTHR19848">
    <property type="entry name" value="WD40 REPEAT PROTEIN"/>
    <property type="match status" value="1"/>
</dbReference>
<accession>A0A6A6QZT8</accession>
<dbReference type="PROSITE" id="PS50837">
    <property type="entry name" value="NACHT"/>
    <property type="match status" value="1"/>
</dbReference>
<feature type="repeat" description="WD" evidence="3">
    <location>
        <begin position="1425"/>
        <end position="1457"/>
    </location>
</feature>
<dbReference type="SMART" id="SM00320">
    <property type="entry name" value="WD40"/>
    <property type="match status" value="12"/>
</dbReference>
<feature type="repeat" description="WD" evidence="3">
    <location>
        <begin position="1582"/>
        <end position="1615"/>
    </location>
</feature>
<dbReference type="InterPro" id="IPR027417">
    <property type="entry name" value="P-loop_NTPase"/>
</dbReference>
<evidence type="ECO:0000313" key="6">
    <source>
        <dbReference type="EMBL" id="KAF2497769.1"/>
    </source>
</evidence>
<name>A0A6A6QZT8_9PEZI</name>
<gene>
    <name evidence="6" type="ORF">BU16DRAFT_606490</name>
</gene>
<dbReference type="EMBL" id="MU004186">
    <property type="protein sequence ID" value="KAF2497769.1"/>
    <property type="molecule type" value="Genomic_DNA"/>
</dbReference>
<dbReference type="InterPro" id="IPR019775">
    <property type="entry name" value="WD40_repeat_CS"/>
</dbReference>
<evidence type="ECO:0000256" key="3">
    <source>
        <dbReference type="PROSITE-ProRule" id="PRU00221"/>
    </source>
</evidence>
<feature type="compositionally biased region" description="Basic and acidic residues" evidence="4">
    <location>
        <begin position="1893"/>
        <end position="1906"/>
    </location>
</feature>
<keyword evidence="2" id="KW-0677">Repeat</keyword>
<feature type="compositionally biased region" description="Basic and acidic residues" evidence="4">
    <location>
        <begin position="283"/>
        <end position="307"/>
    </location>
</feature>
<feature type="compositionally biased region" description="Basic and acidic residues" evidence="4">
    <location>
        <begin position="1208"/>
        <end position="1222"/>
    </location>
</feature>
<dbReference type="PRINTS" id="PR00320">
    <property type="entry name" value="GPROTEINBRPT"/>
</dbReference>
<dbReference type="InterPro" id="IPR036322">
    <property type="entry name" value="WD40_repeat_dom_sf"/>
</dbReference>
<dbReference type="PROSITE" id="PS00678">
    <property type="entry name" value="WD_REPEATS_1"/>
    <property type="match status" value="5"/>
</dbReference>
<dbReference type="Pfam" id="PF00400">
    <property type="entry name" value="WD40"/>
    <property type="match status" value="8"/>
</dbReference>
<feature type="compositionally biased region" description="Polar residues" evidence="4">
    <location>
        <begin position="86"/>
        <end position="109"/>
    </location>
</feature>
<proteinExistence type="predicted"/>
<feature type="repeat" description="WD" evidence="3">
    <location>
        <begin position="1085"/>
        <end position="1126"/>
    </location>
</feature>
<feature type="repeat" description="WD" evidence="3">
    <location>
        <begin position="1383"/>
        <end position="1424"/>
    </location>
</feature>
<dbReference type="SUPFAM" id="SSF52540">
    <property type="entry name" value="P-loop containing nucleoside triphosphate hydrolases"/>
    <property type="match status" value="1"/>
</dbReference>
<dbReference type="PROSITE" id="PS50082">
    <property type="entry name" value="WD_REPEATS_2"/>
    <property type="match status" value="8"/>
</dbReference>
<evidence type="ECO:0000256" key="4">
    <source>
        <dbReference type="SAM" id="MobiDB-lite"/>
    </source>
</evidence>
<feature type="repeat" description="WD" evidence="3">
    <location>
        <begin position="1539"/>
        <end position="1571"/>
    </location>
</feature>
<dbReference type="Pfam" id="PF24883">
    <property type="entry name" value="NPHP3_N"/>
    <property type="match status" value="1"/>
</dbReference>
<dbReference type="Gene3D" id="2.130.10.10">
    <property type="entry name" value="YVTN repeat-like/Quinoprotein amine dehydrogenase"/>
    <property type="match status" value="5"/>
</dbReference>
<feature type="region of interest" description="Disordered" evidence="4">
    <location>
        <begin position="260"/>
        <end position="307"/>
    </location>
</feature>
<dbReference type="Pfam" id="PF17100">
    <property type="entry name" value="NACHT_N"/>
    <property type="match status" value="1"/>
</dbReference>
<feature type="compositionally biased region" description="Low complexity" evidence="4">
    <location>
        <begin position="65"/>
        <end position="84"/>
    </location>
</feature>
<dbReference type="CDD" id="cd00200">
    <property type="entry name" value="WD40"/>
    <property type="match status" value="2"/>
</dbReference>
<dbReference type="Proteomes" id="UP000799750">
    <property type="component" value="Unassembled WGS sequence"/>
</dbReference>
<evidence type="ECO:0000259" key="5">
    <source>
        <dbReference type="PROSITE" id="PS50837"/>
    </source>
</evidence>
<feature type="repeat" description="WD" evidence="3">
    <location>
        <begin position="1682"/>
        <end position="1715"/>
    </location>
</feature>
<dbReference type="SUPFAM" id="SSF50978">
    <property type="entry name" value="WD40 repeat-like"/>
    <property type="match status" value="3"/>
</dbReference>
<keyword evidence="7" id="KW-1185">Reference proteome</keyword>
<reference evidence="6" key="1">
    <citation type="journal article" date="2020" name="Stud. Mycol.">
        <title>101 Dothideomycetes genomes: a test case for predicting lifestyles and emergence of pathogens.</title>
        <authorList>
            <person name="Haridas S."/>
            <person name="Albert R."/>
            <person name="Binder M."/>
            <person name="Bloem J."/>
            <person name="Labutti K."/>
            <person name="Salamov A."/>
            <person name="Andreopoulos B."/>
            <person name="Baker S."/>
            <person name="Barry K."/>
            <person name="Bills G."/>
            <person name="Bluhm B."/>
            <person name="Cannon C."/>
            <person name="Castanera R."/>
            <person name="Culley D."/>
            <person name="Daum C."/>
            <person name="Ezra D."/>
            <person name="Gonzalez J."/>
            <person name="Henrissat B."/>
            <person name="Kuo A."/>
            <person name="Liang C."/>
            <person name="Lipzen A."/>
            <person name="Lutzoni F."/>
            <person name="Magnuson J."/>
            <person name="Mondo S."/>
            <person name="Nolan M."/>
            <person name="Ohm R."/>
            <person name="Pangilinan J."/>
            <person name="Park H.-J."/>
            <person name="Ramirez L."/>
            <person name="Alfaro M."/>
            <person name="Sun H."/>
            <person name="Tritt A."/>
            <person name="Yoshinaga Y."/>
            <person name="Zwiers L.-H."/>
            <person name="Turgeon B."/>
            <person name="Goodwin S."/>
            <person name="Spatafora J."/>
            <person name="Crous P."/>
            <person name="Grigoriev I."/>
        </authorList>
    </citation>
    <scope>NUCLEOTIDE SEQUENCE</scope>
    <source>
        <strain evidence="6">CBS 269.34</strain>
    </source>
</reference>
<feature type="compositionally biased region" description="Polar residues" evidence="4">
    <location>
        <begin position="1907"/>
        <end position="1917"/>
    </location>
</feature>
<feature type="domain" description="NACHT" evidence="5">
    <location>
        <begin position="534"/>
        <end position="656"/>
    </location>
</feature>
<dbReference type="PROSITE" id="PS50294">
    <property type="entry name" value="WD_REPEATS_REGION"/>
    <property type="match status" value="7"/>
</dbReference>
<evidence type="ECO:0000256" key="1">
    <source>
        <dbReference type="ARBA" id="ARBA00022574"/>
    </source>
</evidence>
<evidence type="ECO:0000313" key="7">
    <source>
        <dbReference type="Proteomes" id="UP000799750"/>
    </source>
</evidence>
<dbReference type="InterPro" id="IPR001680">
    <property type="entry name" value="WD40_rpt"/>
</dbReference>
<protein>
    <submittedName>
        <fullName evidence="6">WD40 repeat-like protein</fullName>
    </submittedName>
</protein>
<dbReference type="OrthoDB" id="538223at2759"/>